<evidence type="ECO:0000256" key="1">
    <source>
        <dbReference type="ARBA" id="ARBA00004401"/>
    </source>
</evidence>
<dbReference type="InterPro" id="IPR018704">
    <property type="entry name" value="SecYEG/CpoB_TPR"/>
</dbReference>
<evidence type="ECO:0000259" key="10">
    <source>
        <dbReference type="Pfam" id="PF09976"/>
    </source>
</evidence>
<dbReference type="Pfam" id="PF09976">
    <property type="entry name" value="TPR_21"/>
    <property type="match status" value="1"/>
</dbReference>
<evidence type="ECO:0000256" key="4">
    <source>
        <dbReference type="ARBA" id="ARBA00022989"/>
    </source>
</evidence>
<dbReference type="RefSeq" id="WP_034731602.1">
    <property type="nucleotide sequence ID" value="NZ_JPIN01000005.1"/>
</dbReference>
<comment type="similarity">
    <text evidence="7">Belongs to the YfgM family.</text>
</comment>
<evidence type="ECO:0000256" key="2">
    <source>
        <dbReference type="ARBA" id="ARBA00022475"/>
    </source>
</evidence>
<dbReference type="eggNOG" id="COG2976">
    <property type="taxonomic scope" value="Bacteria"/>
</dbReference>
<comment type="caution">
    <text evidence="11">The sequence shown here is derived from an EMBL/GenBank/DDBJ whole genome shotgun (WGS) entry which is preliminary data.</text>
</comment>
<dbReference type="STRING" id="1517416.IDAT_05595"/>
<evidence type="ECO:0000256" key="7">
    <source>
        <dbReference type="ARBA" id="ARBA00024197"/>
    </source>
</evidence>
<evidence type="ECO:0000256" key="5">
    <source>
        <dbReference type="ARBA" id="ARBA00023136"/>
    </source>
</evidence>
<protein>
    <recommendedName>
        <fullName evidence="8">Ancillary SecYEG translocon subunit</fullName>
    </recommendedName>
</protein>
<evidence type="ECO:0000256" key="6">
    <source>
        <dbReference type="ARBA" id="ARBA00023186"/>
    </source>
</evidence>
<reference evidence="11 12" key="1">
    <citation type="submission" date="2014-06" db="EMBL/GenBank/DDBJ databases">
        <title>Draft genome sequence of Idiomarina sp. MCCC 1A10513.</title>
        <authorList>
            <person name="Du J."/>
            <person name="Lai Q."/>
            <person name="Shao Z."/>
        </authorList>
    </citation>
    <scope>NUCLEOTIDE SEQUENCE [LARGE SCALE GENOMIC DNA]</scope>
    <source>
        <strain evidence="11 12">MCCC 1A10513</strain>
    </source>
</reference>
<feature type="transmembrane region" description="Helical" evidence="9">
    <location>
        <begin position="21"/>
        <end position="39"/>
    </location>
</feature>
<dbReference type="InterPro" id="IPR026039">
    <property type="entry name" value="YfgM"/>
</dbReference>
<dbReference type="GO" id="GO:0044877">
    <property type="term" value="F:protein-containing complex binding"/>
    <property type="evidence" value="ECO:0007669"/>
    <property type="project" value="InterPro"/>
</dbReference>
<evidence type="ECO:0000256" key="9">
    <source>
        <dbReference type="SAM" id="Phobius"/>
    </source>
</evidence>
<keyword evidence="4 9" id="KW-1133">Transmembrane helix</keyword>
<dbReference type="PANTHER" id="PTHR38035:SF1">
    <property type="entry name" value="ANCILLARY SECYEG TRANSLOCON SUBUNIT"/>
    <property type="match status" value="1"/>
</dbReference>
<dbReference type="InterPro" id="IPR011990">
    <property type="entry name" value="TPR-like_helical_dom_sf"/>
</dbReference>
<dbReference type="AlphaFoldDB" id="A0A094ITH9"/>
<evidence type="ECO:0000256" key="8">
    <source>
        <dbReference type="ARBA" id="ARBA00024235"/>
    </source>
</evidence>
<proteinExistence type="inferred from homology"/>
<dbReference type="Proteomes" id="UP000053718">
    <property type="component" value="Unassembled WGS sequence"/>
</dbReference>
<dbReference type="GO" id="GO:0005886">
    <property type="term" value="C:plasma membrane"/>
    <property type="evidence" value="ECO:0007669"/>
    <property type="project" value="UniProtKB-SubCell"/>
</dbReference>
<keyword evidence="2" id="KW-1003">Cell membrane</keyword>
<keyword evidence="5 9" id="KW-0472">Membrane</keyword>
<feature type="domain" description="Ancillary SecYEG translocon subunit/Cell division coordinator CpoB TPR" evidence="10">
    <location>
        <begin position="12"/>
        <end position="203"/>
    </location>
</feature>
<dbReference type="PIRSF" id="PIRSF006170">
    <property type="entry name" value="YfgM"/>
    <property type="match status" value="1"/>
</dbReference>
<evidence type="ECO:0000313" key="11">
    <source>
        <dbReference type="EMBL" id="KFZ29149.1"/>
    </source>
</evidence>
<organism evidence="11 12">
    <name type="scientific">Pseudidiomarina atlantica</name>
    <dbReference type="NCBI Taxonomy" id="1517416"/>
    <lineage>
        <taxon>Bacteria</taxon>
        <taxon>Pseudomonadati</taxon>
        <taxon>Pseudomonadota</taxon>
        <taxon>Gammaproteobacteria</taxon>
        <taxon>Alteromonadales</taxon>
        <taxon>Idiomarinaceae</taxon>
        <taxon>Pseudidiomarina</taxon>
    </lineage>
</organism>
<dbReference type="SUPFAM" id="SSF48452">
    <property type="entry name" value="TPR-like"/>
    <property type="match status" value="1"/>
</dbReference>
<accession>A0A094ITH9</accession>
<sequence length="207" mass="21772">METEDQQVEQIKAFWNEHGKGIVAGLVIGFALFYGWRYYDAQATAAQEAQSEQFEQVVAQLEAGDSAAFDSAKSFINEDASSTYAVLAAFDLAKAAADAGDLQAAIDALQTARDNASGALKYVADIRQARLLMAQEQYDAALTALTAAAEAEGFKVKAAELKGDILWAQGDSVGARTAYQEAMTAAEAEGSSAALAETKLNSIPAAS</sequence>
<comment type="subcellular location">
    <subcellularLocation>
        <location evidence="1">Cell membrane</location>
        <topology evidence="1">Single-pass type II membrane protein</topology>
    </subcellularLocation>
</comment>
<keyword evidence="6" id="KW-0143">Chaperone</keyword>
<evidence type="ECO:0000256" key="3">
    <source>
        <dbReference type="ARBA" id="ARBA00022692"/>
    </source>
</evidence>
<name>A0A094ITH9_9GAMM</name>
<evidence type="ECO:0000313" key="12">
    <source>
        <dbReference type="Proteomes" id="UP000053718"/>
    </source>
</evidence>
<keyword evidence="12" id="KW-1185">Reference proteome</keyword>
<gene>
    <name evidence="11" type="ORF">IDAT_05595</name>
</gene>
<dbReference type="OrthoDB" id="9789675at2"/>
<dbReference type="EMBL" id="JPIN01000005">
    <property type="protein sequence ID" value="KFZ29149.1"/>
    <property type="molecule type" value="Genomic_DNA"/>
</dbReference>
<dbReference type="PANTHER" id="PTHR38035">
    <property type="entry name" value="UPF0070 PROTEIN YFGM"/>
    <property type="match status" value="1"/>
</dbReference>
<dbReference type="Gene3D" id="1.25.40.10">
    <property type="entry name" value="Tetratricopeptide repeat domain"/>
    <property type="match status" value="1"/>
</dbReference>
<keyword evidence="3 9" id="KW-0812">Transmembrane</keyword>